<feature type="transmembrane region" description="Helical" evidence="1">
    <location>
        <begin position="924"/>
        <end position="948"/>
    </location>
</feature>
<keyword evidence="1" id="KW-0472">Membrane</keyword>
<dbReference type="Gene3D" id="3.30.2090.10">
    <property type="entry name" value="Multidrug efflux transporter AcrB TolC docking domain, DN and DC subdomains"/>
    <property type="match status" value="2"/>
</dbReference>
<sequence length="1030" mass="115749">MMRIIEYFLHNKRLNYVLLFFLLFLGINAYQNIPKELFPEITLDKISIAGAYSGASAENLDKMAVRDIEDELGDITGVESIETLILPGTFSITINLENGADKSDALDKAKDAIARSRQYLPSDMVEPTAQILNHNRPLISLSLSSEKLSKGELIERAKEIKSKIARLPYISEVNIYGDADQEVSIQLQKDQVRAYGLDPSAVISAVSNLSYIYPIGDIKESGNYIFLSTVHGKDGKEEWESALIKVGEHQVRLGDIANIEITYPQDQTLSTFNGRRNMTLMISKGAEGNAIELSQTLREFAENTLSKEYPKVYFDFYQDTSKPVKDRLNVVISNLLFGLILVFASMALLINVRIATVVAMGIPISFAVGLIFIYFMGYSINIVSLLGGLIVIGIVVDDAIVVGENIQRYINQGVEKREAVLRGVKEMLLPVSLATLTTIAAFLPLFMMTGEIKNFIILIPIAVIMILIGSLIESFLFLPLHSEEILIKQKNMIDWTKFQDMYESLLHKVIHYKYTFLFTFVVLIPILTIFTVKMLNFQFFPSFDGNYLYISGKANIDTPIEETQKIAEEIEKFVIEHKDEYALKATSTVAGSRVALSGESEQGDNLLYITMELYDMEPQNFIDALVNPILTFEFNFNDPERIRKYHTYEIAQMLKQEIEPLKEKYGLEELGVKEQKPGLIKSDIKINLSSKESQKIAEAITKIETKLETIPHVKDVTDNAQLGKKEYKLRINDYGEQLGLSESMVAKTLAGYFLDSRKAMTFGESGVMEIRTRALGKDSEDTLLNFMIPTPDGSFVKLTQIAEIEKIRAYEKIEKYNGNIVKSIFANVNKKETTPVEVLKEIEPLLDELRKQGIKVTLQGESEKNQQLKDDMKKAVLIALFLILIALLFIFPRIRYALMVMSVIPFSLLGALLGHLILDINLSMPSVIGMLGLAGVVINDGIIMLDFLHGTHNAETFYERAKLRLRPILITSITTFLGLFTLIFYATGQAVILQPIAISLGFGLLWGTVLNLVYLPALYAVVNKIKPTRE</sequence>
<dbReference type="Gene3D" id="3.30.70.1440">
    <property type="entry name" value="Multidrug efflux transporter AcrB pore domain"/>
    <property type="match status" value="1"/>
</dbReference>
<dbReference type="Proteomes" id="UP001169069">
    <property type="component" value="Unassembled WGS sequence"/>
</dbReference>
<gene>
    <name evidence="3" type="ORF">PGH07_09990</name>
</gene>
<feature type="transmembrane region" description="Helical" evidence="1">
    <location>
        <begin position="898"/>
        <end position="918"/>
    </location>
</feature>
<dbReference type="InterPro" id="IPR001036">
    <property type="entry name" value="Acrflvin-R"/>
</dbReference>
<feature type="domain" description="SSD" evidence="2">
    <location>
        <begin position="354"/>
        <end position="483"/>
    </location>
</feature>
<proteinExistence type="predicted"/>
<keyword evidence="1" id="KW-0812">Transmembrane</keyword>
<comment type="caution">
    <text evidence="3">The sequence shown here is derived from an EMBL/GenBank/DDBJ whole genome shotgun (WGS) entry which is preliminary data.</text>
</comment>
<protein>
    <submittedName>
        <fullName evidence="3">Efflux RND transporter permease subunit</fullName>
    </submittedName>
</protein>
<feature type="transmembrane region" description="Helical" evidence="1">
    <location>
        <begin position="330"/>
        <end position="350"/>
    </location>
</feature>
<feature type="transmembrane region" description="Helical" evidence="1">
    <location>
        <begin position="382"/>
        <end position="406"/>
    </location>
</feature>
<dbReference type="Gene3D" id="3.30.70.1320">
    <property type="entry name" value="Multidrug efflux transporter AcrB pore domain like"/>
    <property type="match status" value="1"/>
</dbReference>
<evidence type="ECO:0000313" key="4">
    <source>
        <dbReference type="Proteomes" id="UP001169069"/>
    </source>
</evidence>
<feature type="transmembrane region" description="Helical" evidence="1">
    <location>
        <begin position="514"/>
        <end position="532"/>
    </location>
</feature>
<feature type="transmembrane region" description="Helical" evidence="1">
    <location>
        <begin position="427"/>
        <end position="449"/>
    </location>
</feature>
<dbReference type="Gene3D" id="1.20.1640.10">
    <property type="entry name" value="Multidrug efflux transporter AcrB transmembrane domain"/>
    <property type="match status" value="2"/>
</dbReference>
<dbReference type="PANTHER" id="PTHR32063">
    <property type="match status" value="1"/>
</dbReference>
<dbReference type="SUPFAM" id="SSF82693">
    <property type="entry name" value="Multidrug efflux transporter AcrB pore domain, PN1, PN2, PC1 and PC2 subdomains"/>
    <property type="match status" value="2"/>
</dbReference>
<feature type="transmembrane region" description="Helical" evidence="1">
    <location>
        <begin position="992"/>
        <end position="1022"/>
    </location>
</feature>
<dbReference type="EMBL" id="JAQIBD010000004">
    <property type="protein sequence ID" value="MDM5272509.1"/>
    <property type="molecule type" value="Genomic_DNA"/>
</dbReference>
<keyword evidence="4" id="KW-1185">Reference proteome</keyword>
<dbReference type="InterPro" id="IPR000731">
    <property type="entry name" value="SSD"/>
</dbReference>
<dbReference type="SUPFAM" id="SSF82714">
    <property type="entry name" value="Multidrug efflux transporter AcrB TolC docking domain, DN and DC subdomains"/>
    <property type="match status" value="1"/>
</dbReference>
<dbReference type="InterPro" id="IPR027463">
    <property type="entry name" value="AcrB_DN_DC_subdom"/>
</dbReference>
<dbReference type="PROSITE" id="PS50156">
    <property type="entry name" value="SSD"/>
    <property type="match status" value="1"/>
</dbReference>
<dbReference type="SUPFAM" id="SSF82866">
    <property type="entry name" value="Multidrug efflux transporter AcrB transmembrane domain"/>
    <property type="match status" value="2"/>
</dbReference>
<organism evidence="3 4">
    <name type="scientific">Sulfurovum zhangzhouensis</name>
    <dbReference type="NCBI Taxonomy" id="3019067"/>
    <lineage>
        <taxon>Bacteria</taxon>
        <taxon>Pseudomonadati</taxon>
        <taxon>Campylobacterota</taxon>
        <taxon>Epsilonproteobacteria</taxon>
        <taxon>Campylobacterales</taxon>
        <taxon>Sulfurovaceae</taxon>
        <taxon>Sulfurovum</taxon>
    </lineage>
</organism>
<reference evidence="3" key="1">
    <citation type="submission" date="2023-01" db="EMBL/GenBank/DDBJ databases">
        <title>Sulfurovum sp. zt1-1 genome assembly.</title>
        <authorList>
            <person name="Wang J."/>
        </authorList>
    </citation>
    <scope>NUCLEOTIDE SEQUENCE</scope>
    <source>
        <strain evidence="3">Zt1-1</strain>
    </source>
</reference>
<dbReference type="Gene3D" id="3.30.70.1430">
    <property type="entry name" value="Multidrug efflux transporter AcrB pore domain"/>
    <property type="match status" value="2"/>
</dbReference>
<evidence type="ECO:0000313" key="3">
    <source>
        <dbReference type="EMBL" id="MDM5272509.1"/>
    </source>
</evidence>
<dbReference type="PRINTS" id="PR00702">
    <property type="entry name" value="ACRIFLAVINRP"/>
</dbReference>
<dbReference type="Pfam" id="PF00873">
    <property type="entry name" value="ACR_tran"/>
    <property type="match status" value="1"/>
</dbReference>
<feature type="transmembrane region" description="Helical" evidence="1">
    <location>
        <begin position="968"/>
        <end position="986"/>
    </location>
</feature>
<evidence type="ECO:0000256" key="1">
    <source>
        <dbReference type="SAM" id="Phobius"/>
    </source>
</evidence>
<name>A0ABT7R090_9BACT</name>
<feature type="transmembrane region" description="Helical" evidence="1">
    <location>
        <begin position="875"/>
        <end position="891"/>
    </location>
</feature>
<evidence type="ECO:0000259" key="2">
    <source>
        <dbReference type="PROSITE" id="PS50156"/>
    </source>
</evidence>
<accession>A0ABT7R090</accession>
<feature type="transmembrane region" description="Helical" evidence="1">
    <location>
        <begin position="455"/>
        <end position="480"/>
    </location>
</feature>
<dbReference type="RefSeq" id="WP_289414327.1">
    <property type="nucleotide sequence ID" value="NZ_JAQIBD010000004.1"/>
</dbReference>
<keyword evidence="1" id="KW-1133">Transmembrane helix</keyword>
<dbReference type="PANTHER" id="PTHR32063:SF33">
    <property type="entry name" value="RND SUPERFAMILY EFFLUX PUMP PERMEASE COMPONENT"/>
    <property type="match status" value="1"/>
</dbReference>
<feature type="transmembrane region" description="Helical" evidence="1">
    <location>
        <begin position="357"/>
        <end position="376"/>
    </location>
</feature>